<dbReference type="RefSeq" id="WP_316000649.1">
    <property type="nucleotide sequence ID" value="NZ_JAWDIU010000001.1"/>
</dbReference>
<sequence>MRRSDPADTSPVRRRPRARLSAALGLLAAVAVGAAGCVAGPPAPPEPAPSTEIVATIDDAIQEWWIGPVVQQQSDWYSTAALSETGEVEAVDIDDTGATSRTVVGTAPVDDHNVPARITLPGRGSLVQWTHHGTEEGFYVSVAPGSGRAETFADRPVTEITVGSKVSYGQILHIPDAQTADTDTFWVLLRNDLNWGIAELVVNWSTGEASYSGKYRRLITFPEQAYLTSTFDDTSAGTVRIAAGYNPAVGRSEVYLLELDLRTGILTDLMKPRTTHDITSSTYLSAEDLTPVLGQTSGTRRLLDVRASPAAPAVLTVEYPGDVSPDGVYTETAVDENGLTTSRTFGKTGAHLERYPCGASFGVDGSVWHCGEDGGTSSLWRDDRKILDSEAPLFRPMPTPGGPVSVLVGRIERYEDYRSWSGSSLLAVAVR</sequence>
<reference evidence="1 2" key="1">
    <citation type="submission" date="2023-09" db="EMBL/GenBank/DDBJ databases">
        <title>Microbacterium fusihabitans sp. nov., Microbacterium phycihabitans sp. nov., and Microbacterium cervinum sp. nov., isolated from dried seaweeds of beach.</title>
        <authorList>
            <person name="Lee S.D."/>
        </authorList>
    </citation>
    <scope>NUCLEOTIDE SEQUENCE [LARGE SCALE GENOMIC DNA]</scope>
    <source>
        <strain evidence="1 2">KSW2-21</strain>
    </source>
</reference>
<organism evidence="1 2">
    <name type="scientific">Microbacterium algihabitans</name>
    <dbReference type="NCBI Taxonomy" id="3075992"/>
    <lineage>
        <taxon>Bacteria</taxon>
        <taxon>Bacillati</taxon>
        <taxon>Actinomycetota</taxon>
        <taxon>Actinomycetes</taxon>
        <taxon>Micrococcales</taxon>
        <taxon>Microbacteriaceae</taxon>
        <taxon>Microbacterium</taxon>
    </lineage>
</organism>
<keyword evidence="2" id="KW-1185">Reference proteome</keyword>
<evidence type="ECO:0000313" key="1">
    <source>
        <dbReference type="EMBL" id="MDU0325773.1"/>
    </source>
</evidence>
<comment type="caution">
    <text evidence="1">The sequence shown here is derived from an EMBL/GenBank/DDBJ whole genome shotgun (WGS) entry which is preliminary data.</text>
</comment>
<protein>
    <submittedName>
        <fullName evidence="1">Uncharacterized protein</fullName>
    </submittedName>
</protein>
<dbReference type="Proteomes" id="UP001256673">
    <property type="component" value="Unassembled WGS sequence"/>
</dbReference>
<evidence type="ECO:0000313" key="2">
    <source>
        <dbReference type="Proteomes" id="UP001256673"/>
    </source>
</evidence>
<dbReference type="EMBL" id="JAWDIU010000001">
    <property type="protein sequence ID" value="MDU0325773.1"/>
    <property type="molecule type" value="Genomic_DNA"/>
</dbReference>
<proteinExistence type="predicted"/>
<accession>A0ABU3RSG9</accession>
<name>A0ABU3RSG9_9MICO</name>
<gene>
    <name evidence="1" type="ORF">RWH43_03275</name>
</gene>